<dbReference type="Gene3D" id="3.30.750.140">
    <property type="match status" value="1"/>
</dbReference>
<comment type="similarity">
    <text evidence="2">Belongs to the FliK family.</text>
</comment>
<dbReference type="Proteomes" id="UP000325606">
    <property type="component" value="Chromosome"/>
</dbReference>
<dbReference type="InterPro" id="IPR001635">
    <property type="entry name" value="Flag_hook_Flik"/>
</dbReference>
<dbReference type="InterPro" id="IPR021136">
    <property type="entry name" value="Flagellar_hook_control-like_C"/>
</dbReference>
<keyword evidence="3" id="KW-1005">Bacterial flagellum biogenesis</keyword>
<organism evidence="6 7">
    <name type="scientific">Nitrincola iocasae</name>
    <dbReference type="NCBI Taxonomy" id="2614693"/>
    <lineage>
        <taxon>Bacteria</taxon>
        <taxon>Pseudomonadati</taxon>
        <taxon>Pseudomonadota</taxon>
        <taxon>Gammaproteobacteria</taxon>
        <taxon>Oceanospirillales</taxon>
        <taxon>Oceanospirillaceae</taxon>
        <taxon>Nitrincola</taxon>
    </lineage>
</organism>
<feature type="compositionally biased region" description="Polar residues" evidence="4">
    <location>
        <begin position="194"/>
        <end position="208"/>
    </location>
</feature>
<evidence type="ECO:0000313" key="7">
    <source>
        <dbReference type="Proteomes" id="UP000325606"/>
    </source>
</evidence>
<feature type="region of interest" description="Disordered" evidence="4">
    <location>
        <begin position="192"/>
        <end position="211"/>
    </location>
</feature>
<dbReference type="PANTHER" id="PTHR37533:SF2">
    <property type="entry name" value="FLAGELLAR HOOK-LENGTH CONTROL PROTEIN"/>
    <property type="match status" value="1"/>
</dbReference>
<dbReference type="GO" id="GO:0009424">
    <property type="term" value="C:bacterial-type flagellum hook"/>
    <property type="evidence" value="ECO:0007669"/>
    <property type="project" value="InterPro"/>
</dbReference>
<comment type="function">
    <text evidence="1">Controls the length of the flagellar hook.</text>
</comment>
<evidence type="ECO:0000259" key="5">
    <source>
        <dbReference type="Pfam" id="PF02120"/>
    </source>
</evidence>
<evidence type="ECO:0000256" key="3">
    <source>
        <dbReference type="ARBA" id="ARBA00022795"/>
    </source>
</evidence>
<feature type="region of interest" description="Disordered" evidence="4">
    <location>
        <begin position="259"/>
        <end position="305"/>
    </location>
</feature>
<proteinExistence type="inferred from homology"/>
<feature type="compositionally biased region" description="Polar residues" evidence="4">
    <location>
        <begin position="290"/>
        <end position="299"/>
    </location>
</feature>
<name>A0A5J6LA25_9GAMM</name>
<dbReference type="AlphaFoldDB" id="A0A5J6LA25"/>
<keyword evidence="6" id="KW-0966">Cell projection</keyword>
<gene>
    <name evidence="6" type="ORF">F5I99_02555</name>
</gene>
<evidence type="ECO:0000256" key="4">
    <source>
        <dbReference type="SAM" id="MobiDB-lite"/>
    </source>
</evidence>
<dbReference type="PRINTS" id="PR01007">
    <property type="entry name" value="FLGHOOKFLIK"/>
</dbReference>
<evidence type="ECO:0000313" key="6">
    <source>
        <dbReference type="EMBL" id="QEW05464.1"/>
    </source>
</evidence>
<dbReference type="InterPro" id="IPR038610">
    <property type="entry name" value="FliK-like_C_sf"/>
</dbReference>
<dbReference type="GO" id="GO:0044780">
    <property type="term" value="P:bacterial-type flagellum assembly"/>
    <property type="evidence" value="ECO:0007669"/>
    <property type="project" value="InterPro"/>
</dbReference>
<keyword evidence="6" id="KW-0282">Flagellum</keyword>
<evidence type="ECO:0000256" key="1">
    <source>
        <dbReference type="ARBA" id="ARBA00003944"/>
    </source>
</evidence>
<dbReference type="KEGG" id="nik:F5I99_02555"/>
<sequence length="601" mass="63384">MSSSTSTSQISGGLLSLSPGASGVVPQAGASLTAAVSGDSGSFYTLWMGITAQGQMATSDAGSLRQNPVTGGFSNGMELPPETAEQLLQKLDQLLQQVDEGETDLLESAVDLLRLGLQQTAPDGQIVQADSIELSESEVSDAELLAYLKALLATPSANTEAGSTTLSDSSLPLSDGAKEKLVSYLEQKLELPAAQNSTSTPHSLSDGLSTEEMAEAERVVRQLWTELESARQARVALSAEVDAETAKLQAAEAAADDLQRTGMSLEKTTESRGIPQGEGGAGRGSDVTPAVTSEANPPSSDLDGVIRQSDNPIAKTAQTLAGESQMTGSDDKADRLVVPLERPAQSREAEKERERRFEPVTGTSRESAMPMRPVSEVPRVDPAVAVLDSSTPEGRSASIEQVLSDRLKVAMSEERSTTVAARTESSNLQSAEAQRMAMPSSASPQVPIQQAQNAQDALMQKMLNPAWSKALGERAVMMAQQGPRMAEVRLDPPELGSLRIRVQIHGSDQVSLSFNAPNAAVREVLEQSMPRLREMFAEQGLNLADASVGDQSTQDRADKDPRDAVAKGFAGSGGDDFGDDFGDAPASRVGGRKIGLIDYYA</sequence>
<dbReference type="CDD" id="cd17470">
    <property type="entry name" value="T3SS_Flik_C"/>
    <property type="match status" value="1"/>
</dbReference>
<reference evidence="6 7" key="1">
    <citation type="submission" date="2019-09" db="EMBL/GenBank/DDBJ databases">
        <title>Nitrincola iocasae sp. nov., a bacterium isolated from the sediment collected at a cold seep field in South China Sea.</title>
        <authorList>
            <person name="Zhang H."/>
            <person name="Wang H."/>
            <person name="Li C."/>
        </authorList>
    </citation>
    <scope>NUCLEOTIDE SEQUENCE [LARGE SCALE GENOMIC DNA]</scope>
    <source>
        <strain evidence="6 7">KXZD1103</strain>
    </source>
</reference>
<feature type="region of interest" description="Disordered" evidence="4">
    <location>
        <begin position="341"/>
        <end position="373"/>
    </location>
</feature>
<keyword evidence="7" id="KW-1185">Reference proteome</keyword>
<protein>
    <submittedName>
        <fullName evidence="6">Flagellar hook-length control protein FliK</fullName>
    </submittedName>
</protein>
<feature type="compositionally biased region" description="Basic and acidic residues" evidence="4">
    <location>
        <begin position="344"/>
        <end position="358"/>
    </location>
</feature>
<feature type="region of interest" description="Disordered" evidence="4">
    <location>
        <begin position="544"/>
        <end position="589"/>
    </location>
</feature>
<accession>A0A5J6LA25</accession>
<evidence type="ECO:0000256" key="2">
    <source>
        <dbReference type="ARBA" id="ARBA00009149"/>
    </source>
</evidence>
<dbReference type="PANTHER" id="PTHR37533">
    <property type="entry name" value="FLAGELLAR HOOK-LENGTH CONTROL PROTEIN"/>
    <property type="match status" value="1"/>
</dbReference>
<keyword evidence="6" id="KW-0969">Cilium</keyword>
<feature type="domain" description="Flagellar hook-length control protein-like C-terminal" evidence="5">
    <location>
        <begin position="473"/>
        <end position="555"/>
    </location>
</feature>
<feature type="compositionally biased region" description="Basic and acidic residues" evidence="4">
    <location>
        <begin position="553"/>
        <end position="565"/>
    </location>
</feature>
<dbReference type="RefSeq" id="WP_151053509.1">
    <property type="nucleotide sequence ID" value="NZ_CP044222.1"/>
</dbReference>
<dbReference type="Pfam" id="PF02120">
    <property type="entry name" value="Flg_hook"/>
    <property type="match status" value="1"/>
</dbReference>
<dbReference type="InterPro" id="IPR052563">
    <property type="entry name" value="FliK"/>
</dbReference>
<dbReference type="EMBL" id="CP044222">
    <property type="protein sequence ID" value="QEW05464.1"/>
    <property type="molecule type" value="Genomic_DNA"/>
</dbReference>